<proteinExistence type="predicted"/>
<dbReference type="GO" id="GO:0005975">
    <property type="term" value="P:carbohydrate metabolic process"/>
    <property type="evidence" value="ECO:0007669"/>
    <property type="project" value="UniProtKB-ARBA"/>
</dbReference>
<dbReference type="Proteomes" id="UP000428260">
    <property type="component" value="Chromosome"/>
</dbReference>
<evidence type="ECO:0000313" key="1">
    <source>
        <dbReference type="EMBL" id="QGY47910.1"/>
    </source>
</evidence>
<gene>
    <name evidence="1" type="ORF">GM418_30920</name>
</gene>
<keyword evidence="2" id="KW-1185">Reference proteome</keyword>
<dbReference type="AlphaFoldDB" id="A0A6I6K3F0"/>
<protein>
    <recommendedName>
        <fullName evidence="3">GH16 domain-containing protein</fullName>
    </recommendedName>
</protein>
<reference evidence="1 2" key="1">
    <citation type="submission" date="2019-11" db="EMBL/GenBank/DDBJ databases">
        <authorList>
            <person name="Zheng R.K."/>
            <person name="Sun C.M."/>
        </authorList>
    </citation>
    <scope>NUCLEOTIDE SEQUENCE [LARGE SCALE GENOMIC DNA]</scope>
    <source>
        <strain evidence="1 2">WC007</strain>
    </source>
</reference>
<accession>A0A6I6K3F0</accession>
<dbReference type="SUPFAM" id="SSF49899">
    <property type="entry name" value="Concanavalin A-like lectins/glucanases"/>
    <property type="match status" value="1"/>
</dbReference>
<dbReference type="KEGG" id="mcos:GM418_30920"/>
<evidence type="ECO:0000313" key="2">
    <source>
        <dbReference type="Proteomes" id="UP000428260"/>
    </source>
</evidence>
<dbReference type="GO" id="GO:0004553">
    <property type="term" value="F:hydrolase activity, hydrolyzing O-glycosyl compounds"/>
    <property type="evidence" value="ECO:0007669"/>
    <property type="project" value="UniProtKB-ARBA"/>
</dbReference>
<dbReference type="RefSeq" id="WP_158872198.1">
    <property type="nucleotide sequence ID" value="NZ_CP046401.1"/>
</dbReference>
<evidence type="ECO:0008006" key="3">
    <source>
        <dbReference type="Google" id="ProtNLM"/>
    </source>
</evidence>
<dbReference type="InterPro" id="IPR013320">
    <property type="entry name" value="ConA-like_dom_sf"/>
</dbReference>
<organism evidence="1 2">
    <name type="scientific">Maribellus comscasis</name>
    <dbReference type="NCBI Taxonomy" id="2681766"/>
    <lineage>
        <taxon>Bacteria</taxon>
        <taxon>Pseudomonadati</taxon>
        <taxon>Bacteroidota</taxon>
        <taxon>Bacteroidia</taxon>
        <taxon>Marinilabiliales</taxon>
        <taxon>Prolixibacteraceae</taxon>
        <taxon>Maribellus</taxon>
    </lineage>
</organism>
<sequence length="474" mass="55144">MSFKIFSLQLTGKIKPVEKIENQREALYKNYQEFLTVEKSDELKEYIELESYINSSDFKKKKAEIESLQFKGSKEYNELAEFEKLKKTKKLKHYFKVVDSQDLVRFEKIENSEKPGEFKTLKEYVGGGKFAQDKKEKKEEAFNKKNRYRLLKSDPDVRFYTRFKKSSLYRDFLDVKSSNDLIRYKELKERTASNSFLERKAYLEDKKKWEKTEEFTKLRKFEEIKGRPHIQNYFKYKGSNDFDFFKGWELTFEDNFSGALDSGKWSTVNKWAEHVGENFSLPGDLHFFTSGENIKTNGKLTIEVKKEKVKGKIWKMPAGFVPVDFDYTSGLLSTSNGFGKGEEIFEAKIKFQPLKQLVSTLSLSGDNGSPMVNLLEMGTKNRLGISKLDSNNKIQVEGLDISNLKPGKWYIFSVEKSGAAFTWKINDTEVLSINKNDIQYPLNLNASTIVVDEIPGHLLPNAFEIGWVKCYRKK</sequence>
<name>A0A6I6K3F0_9BACT</name>
<dbReference type="EMBL" id="CP046401">
    <property type="protein sequence ID" value="QGY47910.1"/>
    <property type="molecule type" value="Genomic_DNA"/>
</dbReference>
<dbReference type="Gene3D" id="2.60.120.200">
    <property type="match status" value="1"/>
</dbReference>